<dbReference type="OrthoDB" id="2157866at2759"/>
<dbReference type="SUPFAM" id="SSF50729">
    <property type="entry name" value="PH domain-like"/>
    <property type="match status" value="1"/>
</dbReference>
<proteinExistence type="predicted"/>
<dbReference type="InterPro" id="IPR011993">
    <property type="entry name" value="PH-like_dom_sf"/>
</dbReference>
<dbReference type="Pfam" id="PF00169">
    <property type="entry name" value="PH"/>
    <property type="match status" value="1"/>
</dbReference>
<dbReference type="AlphaFoldDB" id="A0A167V8H9"/>
<feature type="region of interest" description="Disordered" evidence="1">
    <location>
        <begin position="74"/>
        <end position="99"/>
    </location>
</feature>
<dbReference type="EMBL" id="AZGZ01000037">
    <property type="protein sequence ID" value="KZZ87191.1"/>
    <property type="molecule type" value="Genomic_DNA"/>
</dbReference>
<gene>
    <name evidence="3" type="ORF">AAP_05830</name>
</gene>
<accession>A0A167V8H9</accession>
<evidence type="ECO:0000259" key="2">
    <source>
        <dbReference type="PROSITE" id="PS50003"/>
    </source>
</evidence>
<dbReference type="InterPro" id="IPR001849">
    <property type="entry name" value="PH_domain"/>
</dbReference>
<evidence type="ECO:0000313" key="3">
    <source>
        <dbReference type="EMBL" id="KZZ87191.1"/>
    </source>
</evidence>
<evidence type="ECO:0000256" key="1">
    <source>
        <dbReference type="SAM" id="MobiDB-lite"/>
    </source>
</evidence>
<dbReference type="Proteomes" id="UP000242877">
    <property type="component" value="Unassembled WGS sequence"/>
</dbReference>
<feature type="domain" description="PH" evidence="2">
    <location>
        <begin position="180"/>
        <end position="284"/>
    </location>
</feature>
<dbReference type="SMART" id="SM00233">
    <property type="entry name" value="PH"/>
    <property type="match status" value="1"/>
</dbReference>
<organism evidence="3 4">
    <name type="scientific">Ascosphaera apis ARSEF 7405</name>
    <dbReference type="NCBI Taxonomy" id="392613"/>
    <lineage>
        <taxon>Eukaryota</taxon>
        <taxon>Fungi</taxon>
        <taxon>Dikarya</taxon>
        <taxon>Ascomycota</taxon>
        <taxon>Pezizomycotina</taxon>
        <taxon>Eurotiomycetes</taxon>
        <taxon>Eurotiomycetidae</taxon>
        <taxon>Onygenales</taxon>
        <taxon>Ascosphaeraceae</taxon>
        <taxon>Ascosphaera</taxon>
    </lineage>
</organism>
<protein>
    <submittedName>
        <fullName evidence="3">PH domain-containing protein</fullName>
    </submittedName>
</protein>
<name>A0A167V8H9_9EURO</name>
<reference evidence="3 4" key="1">
    <citation type="journal article" date="2016" name="Genome Biol. Evol.">
        <title>Divergent and convergent evolution of fungal pathogenicity.</title>
        <authorList>
            <person name="Shang Y."/>
            <person name="Xiao G."/>
            <person name="Zheng P."/>
            <person name="Cen K."/>
            <person name="Zhan S."/>
            <person name="Wang C."/>
        </authorList>
    </citation>
    <scope>NUCLEOTIDE SEQUENCE [LARGE SCALE GENOMIC DNA]</scope>
    <source>
        <strain evidence="3 4">ARSEF 7405</strain>
    </source>
</reference>
<keyword evidence="4" id="KW-1185">Reference proteome</keyword>
<evidence type="ECO:0000313" key="4">
    <source>
        <dbReference type="Proteomes" id="UP000242877"/>
    </source>
</evidence>
<dbReference type="Gene3D" id="2.30.29.30">
    <property type="entry name" value="Pleckstrin-homology domain (PH domain)/Phosphotyrosine-binding domain (PTB)"/>
    <property type="match status" value="1"/>
</dbReference>
<dbReference type="PROSITE" id="PS50003">
    <property type="entry name" value="PH_DOMAIN"/>
    <property type="match status" value="1"/>
</dbReference>
<comment type="caution">
    <text evidence="3">The sequence shown here is derived from an EMBL/GenBank/DDBJ whole genome shotgun (WGS) entry which is preliminary data.</text>
</comment>
<dbReference type="VEuPathDB" id="FungiDB:AAP_05830"/>
<sequence length="286" mass="33219">MTHYRLSRAAKFRWSNHAAKCRRRQGKGNRKRWYVFGIFTPAKNWFVRVREGREEMVQWVDVIGGEIRRGRDVEDDYNDNHHQNGDKNEGGDGDGRRTDAISTSLDITTTTTTNGIVSNSSVSYSGAASFSDDSIHFQHPSTSNQIHIHNHNINHHHSKSNPSPSPPLPFLLSPTHHPERIIHSGNLYLLHRSHTHFHFGRRRFKRLWLVLRPHSIAMYKDAREYQVLEIIEMKDVVGAAEIEPLSRSWGWCLQVITRKRTWRFAAGSEEERERWVGGVMKMILSR</sequence>